<reference evidence="1" key="1">
    <citation type="submission" date="2019-08" db="EMBL/GenBank/DDBJ databases">
        <authorList>
            <person name="Kucharzyk K."/>
            <person name="Murdoch R.W."/>
            <person name="Higgins S."/>
            <person name="Loffler F."/>
        </authorList>
    </citation>
    <scope>NUCLEOTIDE SEQUENCE</scope>
</reference>
<name>A0A645HXE4_9ZZZZ</name>
<comment type="caution">
    <text evidence="1">The sequence shown here is derived from an EMBL/GenBank/DDBJ whole genome shotgun (WGS) entry which is preliminary data.</text>
</comment>
<sequence length="140" mass="16398">METLHQLGQRQTHVVKRLWPAVERLQAIDQHNLTIKAQEVILIKSLHDFFTVVIKPVAQHARIGVFICLRQLRFSPGINVRPREELQRRRARHISWQNKTARLNKVQSLLLALMQILRPGSSNFRQTVFVSRCQWIQPVA</sequence>
<evidence type="ECO:0000313" key="1">
    <source>
        <dbReference type="EMBL" id="MPN43678.1"/>
    </source>
</evidence>
<proteinExistence type="predicted"/>
<dbReference type="EMBL" id="VSSQ01102221">
    <property type="protein sequence ID" value="MPN43678.1"/>
    <property type="molecule type" value="Genomic_DNA"/>
</dbReference>
<gene>
    <name evidence="1" type="ORF">SDC9_191238</name>
</gene>
<protein>
    <submittedName>
        <fullName evidence="1">Uncharacterized protein</fullName>
    </submittedName>
</protein>
<accession>A0A645HXE4</accession>
<dbReference type="AlphaFoldDB" id="A0A645HXE4"/>
<organism evidence="1">
    <name type="scientific">bioreactor metagenome</name>
    <dbReference type="NCBI Taxonomy" id="1076179"/>
    <lineage>
        <taxon>unclassified sequences</taxon>
        <taxon>metagenomes</taxon>
        <taxon>ecological metagenomes</taxon>
    </lineage>
</organism>